<dbReference type="Pfam" id="PF26594">
    <property type="entry name" value="KH_NusA_2nd"/>
    <property type="match status" value="1"/>
</dbReference>
<comment type="subcellular location">
    <subcellularLocation>
        <location evidence="1">Cytoplasm</location>
    </subcellularLocation>
</comment>
<comment type="similarity">
    <text evidence="1">Belongs to the NusA family.</text>
</comment>
<dbReference type="GO" id="GO:0003723">
    <property type="term" value="F:RNA binding"/>
    <property type="evidence" value="ECO:0007669"/>
    <property type="project" value="InterPro"/>
</dbReference>
<evidence type="ECO:0000259" key="2">
    <source>
        <dbReference type="Pfam" id="PF26594"/>
    </source>
</evidence>
<evidence type="ECO:0000256" key="1">
    <source>
        <dbReference type="HAMAP-Rule" id="MF_00945"/>
    </source>
</evidence>
<dbReference type="AlphaFoldDB" id="B5IGJ7"/>
<accession>B5IGJ7</accession>
<reference evidence="3" key="1">
    <citation type="submission" date="2010-02" db="EMBL/GenBank/DDBJ databases">
        <title>Complete sequence of Aciduliprofundum boonei T469.</title>
        <authorList>
            <consortium name="US DOE Joint Genome Institute"/>
            <person name="Lucas S."/>
            <person name="Copeland A."/>
            <person name="Lapidus A."/>
            <person name="Cheng J.-F."/>
            <person name="Bruce D."/>
            <person name="Goodwin L."/>
            <person name="Pitluck S."/>
            <person name="Saunders E."/>
            <person name="Detter J.C."/>
            <person name="Han C."/>
            <person name="Tapia R."/>
            <person name="Land M."/>
            <person name="Hauser L."/>
            <person name="Kyrpides N."/>
            <person name="Mikhailova N."/>
            <person name="Flores G."/>
            <person name="Reysenbach A.-L."/>
            <person name="Woyke T."/>
        </authorList>
    </citation>
    <scope>NUCLEOTIDE SEQUENCE</scope>
    <source>
        <strain evidence="3">T469</strain>
    </source>
</reference>
<keyword evidence="4" id="KW-1185">Reference proteome</keyword>
<feature type="domain" description="NusA-like second KH" evidence="2">
    <location>
        <begin position="78"/>
        <end position="138"/>
    </location>
</feature>
<dbReference type="SUPFAM" id="SSF54814">
    <property type="entry name" value="Prokaryotic type KH domain (KH-domain type II)"/>
    <property type="match status" value="1"/>
</dbReference>
<dbReference type="NCBIfam" id="TIGR01952">
    <property type="entry name" value="nusA_arch"/>
    <property type="match status" value="1"/>
</dbReference>
<dbReference type="RefSeq" id="WP_008086184.1">
    <property type="nucleotide sequence ID" value="NC_013926.1"/>
</dbReference>
<dbReference type="EMBL" id="CP001941">
    <property type="protein sequence ID" value="ADD08896.1"/>
    <property type="molecule type" value="Genomic_DNA"/>
</dbReference>
<dbReference type="InterPro" id="IPR009019">
    <property type="entry name" value="KH_sf_prok-type"/>
</dbReference>
<dbReference type="OrthoDB" id="4116at2157"/>
<protein>
    <recommendedName>
        <fullName evidence="1">Probable transcription termination protein NusA</fullName>
    </recommendedName>
</protein>
<organism evidence="3 4">
    <name type="scientific">Aciduliprofundum boonei (strain DSM 19572 / T469)</name>
    <dbReference type="NCBI Taxonomy" id="439481"/>
    <lineage>
        <taxon>Archaea</taxon>
        <taxon>Methanobacteriati</taxon>
        <taxon>Thermoplasmatota</taxon>
        <taxon>DHVE2 group</taxon>
        <taxon>Candidatus Aciduliprofundum</taxon>
    </lineage>
</organism>
<comment type="function">
    <text evidence="1">Participates in transcription termination.</text>
</comment>
<dbReference type="InterPro" id="IPR030842">
    <property type="entry name" value="TF_NusA_bacterial"/>
</dbReference>
<dbReference type="Gene3D" id="3.30.300.20">
    <property type="match status" value="2"/>
</dbReference>
<keyword evidence="1" id="KW-0806">Transcription termination</keyword>
<dbReference type="GO" id="GO:0006353">
    <property type="term" value="P:DNA-templated transcription termination"/>
    <property type="evidence" value="ECO:0007669"/>
    <property type="project" value="UniProtKB-UniRule"/>
</dbReference>
<dbReference type="PANTHER" id="PTHR22648">
    <property type="entry name" value="TRANSCRIPTION TERMINATION FACTOR NUSA"/>
    <property type="match status" value="1"/>
</dbReference>
<evidence type="ECO:0000313" key="4">
    <source>
        <dbReference type="Proteomes" id="UP000001400"/>
    </source>
</evidence>
<dbReference type="InterPro" id="IPR058582">
    <property type="entry name" value="KH_NusA_2nd"/>
</dbReference>
<gene>
    <name evidence="1" type="primary">nusA</name>
    <name evidence="3" type="ordered locus">Aboo_1087</name>
</gene>
<dbReference type="Proteomes" id="UP000001400">
    <property type="component" value="Chromosome"/>
</dbReference>
<keyword evidence="1" id="KW-0805">Transcription regulation</keyword>
<name>B5IGJ7_ACIB4</name>
<dbReference type="GO" id="GO:0005829">
    <property type="term" value="C:cytosol"/>
    <property type="evidence" value="ECO:0007669"/>
    <property type="project" value="TreeGrafter"/>
</dbReference>
<dbReference type="InterPro" id="IPR010212">
    <property type="entry name" value="NusA_arc"/>
</dbReference>
<dbReference type="PANTHER" id="PTHR22648:SF0">
    <property type="entry name" value="TRANSCRIPTION TERMINATION_ANTITERMINATION PROTEIN NUSA"/>
    <property type="match status" value="1"/>
</dbReference>
<dbReference type="STRING" id="439481.Aboo_1087"/>
<evidence type="ECO:0000313" key="3">
    <source>
        <dbReference type="EMBL" id="ADD08896.1"/>
    </source>
</evidence>
<dbReference type="HOGENOM" id="CLU_131906_1_0_2"/>
<dbReference type="InterPro" id="IPR015946">
    <property type="entry name" value="KH_dom-like_a/b"/>
</dbReference>
<proteinExistence type="inferred from homology"/>
<dbReference type="GeneID" id="8828045"/>
<sequence length="141" mass="16288">MVNIKLDAQTLRYISIFEAATNAQVKDCIESDNLIVFVVYPRNLRKALENNGSKIQTVRNLIKKNVMVVEYSPDIVVFTKNIFHRFHVKNIKVENVDNQFSITVFVDPRDKARAIGKEGRNLKLAKEIISRHFPLKSIVIY</sequence>
<dbReference type="GO" id="GO:0031564">
    <property type="term" value="P:transcription antitermination"/>
    <property type="evidence" value="ECO:0007669"/>
    <property type="project" value="InterPro"/>
</dbReference>
<keyword evidence="1" id="KW-0963">Cytoplasm</keyword>
<keyword evidence="1" id="KW-0804">Transcription</keyword>
<dbReference type="KEGG" id="abi:Aboo_1087"/>
<dbReference type="HAMAP" id="MF_00945_A">
    <property type="entry name" value="NusA_A"/>
    <property type="match status" value="1"/>
</dbReference>
<dbReference type="eggNOG" id="arCOG01760">
    <property type="taxonomic scope" value="Archaea"/>
</dbReference>